<organism evidence="1 2">
    <name type="scientific">Pleurodeles waltl</name>
    <name type="common">Iberian ribbed newt</name>
    <dbReference type="NCBI Taxonomy" id="8319"/>
    <lineage>
        <taxon>Eukaryota</taxon>
        <taxon>Metazoa</taxon>
        <taxon>Chordata</taxon>
        <taxon>Craniata</taxon>
        <taxon>Vertebrata</taxon>
        <taxon>Euteleostomi</taxon>
        <taxon>Amphibia</taxon>
        <taxon>Batrachia</taxon>
        <taxon>Caudata</taxon>
        <taxon>Salamandroidea</taxon>
        <taxon>Salamandridae</taxon>
        <taxon>Pleurodelinae</taxon>
        <taxon>Pleurodeles</taxon>
    </lineage>
</organism>
<gene>
    <name evidence="1" type="ORF">NDU88_000766</name>
</gene>
<dbReference type="EMBL" id="JANPWB010000002">
    <property type="protein sequence ID" value="KAJ1205331.1"/>
    <property type="molecule type" value="Genomic_DNA"/>
</dbReference>
<keyword evidence="2" id="KW-1185">Reference proteome</keyword>
<evidence type="ECO:0000313" key="2">
    <source>
        <dbReference type="Proteomes" id="UP001066276"/>
    </source>
</evidence>
<reference evidence="1" key="1">
    <citation type="journal article" date="2022" name="bioRxiv">
        <title>Sequencing and chromosome-scale assembly of the giantPleurodeles waltlgenome.</title>
        <authorList>
            <person name="Brown T."/>
            <person name="Elewa A."/>
            <person name="Iarovenko S."/>
            <person name="Subramanian E."/>
            <person name="Araus A.J."/>
            <person name="Petzold A."/>
            <person name="Susuki M."/>
            <person name="Suzuki K.-i.T."/>
            <person name="Hayashi T."/>
            <person name="Toyoda A."/>
            <person name="Oliveira C."/>
            <person name="Osipova E."/>
            <person name="Leigh N.D."/>
            <person name="Simon A."/>
            <person name="Yun M.H."/>
        </authorList>
    </citation>
    <scope>NUCLEOTIDE SEQUENCE</scope>
    <source>
        <strain evidence="1">20211129_DDA</strain>
        <tissue evidence="1">Liver</tissue>
    </source>
</reference>
<name>A0AAV7VY85_PLEWA</name>
<proteinExistence type="predicted"/>
<protein>
    <submittedName>
        <fullName evidence="1">Uncharacterized protein</fullName>
    </submittedName>
</protein>
<dbReference type="AlphaFoldDB" id="A0AAV7VY85"/>
<accession>A0AAV7VY85</accession>
<evidence type="ECO:0000313" key="1">
    <source>
        <dbReference type="EMBL" id="KAJ1205331.1"/>
    </source>
</evidence>
<sequence>MPGGPRCMRISLPDLDSGVWLQSRPLRFLKYGSGEWQLEALLHGEAAFRAAARETLLHSLTRVLAFLDQVTLPRVSPEQHEALEVDLSFEELTEAVKEVVRCKAPGPDGL</sequence>
<dbReference type="Proteomes" id="UP001066276">
    <property type="component" value="Chromosome 1_2"/>
</dbReference>
<comment type="caution">
    <text evidence="1">The sequence shown here is derived from an EMBL/GenBank/DDBJ whole genome shotgun (WGS) entry which is preliminary data.</text>
</comment>